<protein>
    <recommendedName>
        <fullName evidence="3">Saccharopine dehydrogenase NADP binding domain-containing protein</fullName>
    </recommendedName>
</protein>
<evidence type="ECO:0008006" key="3">
    <source>
        <dbReference type="Google" id="ProtNLM"/>
    </source>
</evidence>
<evidence type="ECO:0000313" key="1">
    <source>
        <dbReference type="EMBL" id="TNM65366.1"/>
    </source>
</evidence>
<gene>
    <name evidence="1" type="ORF">FHP24_03575</name>
</gene>
<proteinExistence type="predicted"/>
<keyword evidence="2" id="KW-1185">Reference proteome</keyword>
<dbReference type="Proteomes" id="UP000311605">
    <property type="component" value="Unassembled WGS sequence"/>
</dbReference>
<dbReference type="OrthoDB" id="9033521at2"/>
<dbReference type="SUPFAM" id="SSF51735">
    <property type="entry name" value="NAD(P)-binding Rossmann-fold domains"/>
    <property type="match status" value="1"/>
</dbReference>
<reference evidence="1 2" key="1">
    <citation type="submission" date="2019-06" db="EMBL/GenBank/DDBJ databases">
        <title>The draft genome of Rhizobium smilacinae PTYR-5.</title>
        <authorList>
            <person name="Liu L."/>
            <person name="Li L."/>
            <person name="Zhang X."/>
        </authorList>
    </citation>
    <scope>NUCLEOTIDE SEQUENCE [LARGE SCALE GENOMIC DNA]</scope>
    <source>
        <strain evidence="1 2">PTYR-5</strain>
    </source>
</reference>
<accession>A0A5C4XP85</accession>
<dbReference type="Gene3D" id="3.40.50.720">
    <property type="entry name" value="NAD(P)-binding Rossmann-like Domain"/>
    <property type="match status" value="1"/>
</dbReference>
<dbReference type="InterPro" id="IPR036291">
    <property type="entry name" value="NAD(P)-bd_dom_sf"/>
</dbReference>
<evidence type="ECO:0000313" key="2">
    <source>
        <dbReference type="Proteomes" id="UP000311605"/>
    </source>
</evidence>
<name>A0A5C4XP85_9HYPH</name>
<dbReference type="AlphaFoldDB" id="A0A5C4XP85"/>
<comment type="caution">
    <text evidence="1">The sequence shown here is derived from an EMBL/GenBank/DDBJ whole genome shotgun (WGS) entry which is preliminary data.</text>
</comment>
<sequence length="387" mass="41647">MSKHSHLKKILILGSGILGGAVLDFLAQSGQPYDITVGGRNAEKTWLRINLAKFAATNLGHMPKLSFVEIDVMNIEETASAIETLAPDLIFNATTLHSWWVITQLPAGAYQRIDAARGGVWTPMHLVLTRRLMKAVKLSGVTAHVVNASYPDVVNAALAAEGLAPSIGIGNIANTVPVLRYAAAHILEQDPSAVQIRVFGQHYFSYRMPSSGTAKDIPYHLAIYLYGELQPTDTERDEAIFSTLTGPFKRVRGLAGQSVTATSATRVIRALIDDGTEIVHAPGPLGLVGGYPVQVTQGSLSIALPEGMTLAGAVDINRRCQVLDGIADVGADGSVRYTPESAGILKEELGYDCELMHLDECEDRAAELAAKFGEYYRRLGDDRIRAA</sequence>
<organism evidence="1 2">
    <name type="scientific">Aliirhizobium smilacinae</name>
    <dbReference type="NCBI Taxonomy" id="1395944"/>
    <lineage>
        <taxon>Bacteria</taxon>
        <taxon>Pseudomonadati</taxon>
        <taxon>Pseudomonadota</taxon>
        <taxon>Alphaproteobacteria</taxon>
        <taxon>Hyphomicrobiales</taxon>
        <taxon>Rhizobiaceae</taxon>
        <taxon>Aliirhizobium</taxon>
    </lineage>
</organism>
<dbReference type="EMBL" id="VDMN01000001">
    <property type="protein sequence ID" value="TNM65366.1"/>
    <property type="molecule type" value="Genomic_DNA"/>
</dbReference>
<dbReference type="RefSeq" id="WP_139672953.1">
    <property type="nucleotide sequence ID" value="NZ_VDMN01000001.1"/>
</dbReference>